<keyword evidence="2" id="KW-0378">Hydrolase</keyword>
<dbReference type="PANTHER" id="PTHR43344:SF13">
    <property type="entry name" value="PHOSPHATASE RV3661-RELATED"/>
    <property type="match status" value="1"/>
</dbReference>
<dbReference type="SUPFAM" id="SSF56784">
    <property type="entry name" value="HAD-like"/>
    <property type="match status" value="1"/>
</dbReference>
<evidence type="ECO:0000256" key="4">
    <source>
        <dbReference type="SAM" id="SignalP"/>
    </source>
</evidence>
<organism evidence="5 6">
    <name type="scientific">Achromobacter veterisilvae</name>
    <dbReference type="NCBI Taxonomy" id="2069367"/>
    <lineage>
        <taxon>Bacteria</taxon>
        <taxon>Pseudomonadati</taxon>
        <taxon>Pseudomonadota</taxon>
        <taxon>Betaproteobacteria</taxon>
        <taxon>Burkholderiales</taxon>
        <taxon>Alcaligenaceae</taxon>
        <taxon>Achromobacter</taxon>
    </lineage>
</organism>
<protein>
    <recommendedName>
        <fullName evidence="7">Haloacid dehalogenase-like hydrolase</fullName>
    </recommendedName>
</protein>
<keyword evidence="3" id="KW-0460">Magnesium</keyword>
<gene>
    <name evidence="5" type="ORF">AVE30378_00055</name>
</gene>
<dbReference type="EMBL" id="UFQC01000001">
    <property type="protein sequence ID" value="SSW62311.1"/>
    <property type="molecule type" value="Genomic_DNA"/>
</dbReference>
<dbReference type="PANTHER" id="PTHR43344">
    <property type="entry name" value="PHOSPHOSERINE PHOSPHATASE"/>
    <property type="match status" value="1"/>
</dbReference>
<reference evidence="5 6" key="1">
    <citation type="submission" date="2018-07" db="EMBL/GenBank/DDBJ databases">
        <authorList>
            <person name="Peeters C."/>
        </authorList>
    </citation>
    <scope>NUCLEOTIDE SEQUENCE [LARGE SCALE GENOMIC DNA]</scope>
    <source>
        <strain evidence="5 6">LMG 30378</strain>
    </source>
</reference>
<dbReference type="OrthoDB" id="9799365at2"/>
<feature type="chain" id="PRO_5019154412" description="Haloacid dehalogenase-like hydrolase" evidence="4">
    <location>
        <begin position="30"/>
        <end position="342"/>
    </location>
</feature>
<dbReference type="Gene3D" id="3.40.50.1000">
    <property type="entry name" value="HAD superfamily/HAD-like"/>
    <property type="match status" value="1"/>
</dbReference>
<dbReference type="InterPro" id="IPR023214">
    <property type="entry name" value="HAD_sf"/>
</dbReference>
<accession>A0A446C3F6</accession>
<evidence type="ECO:0000313" key="6">
    <source>
        <dbReference type="Proteomes" id="UP000289465"/>
    </source>
</evidence>
<dbReference type="Pfam" id="PF12710">
    <property type="entry name" value="HAD"/>
    <property type="match status" value="1"/>
</dbReference>
<dbReference type="PROSITE" id="PS51257">
    <property type="entry name" value="PROKAR_LIPOPROTEIN"/>
    <property type="match status" value="1"/>
</dbReference>
<dbReference type="InterPro" id="IPR036412">
    <property type="entry name" value="HAD-like_sf"/>
</dbReference>
<evidence type="ECO:0000256" key="1">
    <source>
        <dbReference type="ARBA" id="ARBA00022723"/>
    </source>
</evidence>
<proteinExistence type="predicted"/>
<evidence type="ECO:0000256" key="3">
    <source>
        <dbReference type="ARBA" id="ARBA00022842"/>
    </source>
</evidence>
<dbReference type="Proteomes" id="UP000289465">
    <property type="component" value="Unassembled WGS sequence"/>
</dbReference>
<dbReference type="InterPro" id="IPR050582">
    <property type="entry name" value="HAD-like_SerB"/>
</dbReference>
<name>A0A446C3F6_9BURK</name>
<dbReference type="GO" id="GO:0016787">
    <property type="term" value="F:hydrolase activity"/>
    <property type="evidence" value="ECO:0007669"/>
    <property type="project" value="UniProtKB-KW"/>
</dbReference>
<sequence length="342" mass="38745">MRRFNELEPMRRWLAWMWLCALCLLAGCAAPQSQTRADLPSWADGPSRSAIVDFVDSVTRPGSPDFVAPDARIAVFDNDGTLWSEQPMYFELLFALDEVRAQAPSHPEWNRQQPFKAVLEGDQAALAKSGERGMMEIVAATHTGMTVDQFTQRVGNWLRAARHPRTGEPYTSMTYAPMRELLDYLRARGFKTYIVSGGEVEFMRPWTQAAYGIPPEQVIGTGFTTEFQAEGGAFQLMRQPKLEFNDDGPGKPVAIQRYIGRRPILAFGNSDGDLQMLQWTAAGPGRRFAGLVHHTDARREWAYDRNSSFGRLDKALDEARGKGWTIVDMEKEWKRIYVFEKP</sequence>
<dbReference type="RefSeq" id="WP_129238773.1">
    <property type="nucleotide sequence ID" value="NZ_UFQC01000001.1"/>
</dbReference>
<dbReference type="AlphaFoldDB" id="A0A446C3F6"/>
<evidence type="ECO:0008006" key="7">
    <source>
        <dbReference type="Google" id="ProtNLM"/>
    </source>
</evidence>
<evidence type="ECO:0000313" key="5">
    <source>
        <dbReference type="EMBL" id="SSW62311.1"/>
    </source>
</evidence>
<dbReference type="GO" id="GO:0046872">
    <property type="term" value="F:metal ion binding"/>
    <property type="evidence" value="ECO:0007669"/>
    <property type="project" value="UniProtKB-KW"/>
</dbReference>
<keyword evidence="1" id="KW-0479">Metal-binding</keyword>
<keyword evidence="4" id="KW-0732">Signal</keyword>
<feature type="signal peptide" evidence="4">
    <location>
        <begin position="1"/>
        <end position="29"/>
    </location>
</feature>
<evidence type="ECO:0000256" key="2">
    <source>
        <dbReference type="ARBA" id="ARBA00022801"/>
    </source>
</evidence>